<dbReference type="GO" id="GO:0030695">
    <property type="term" value="F:GTPase regulator activity"/>
    <property type="evidence" value="ECO:0007669"/>
    <property type="project" value="UniProtKB-ARBA"/>
</dbReference>
<dbReference type="Proteomes" id="UP000323386">
    <property type="component" value="Unassembled WGS sequence"/>
</dbReference>
<keyword evidence="5" id="KW-0539">Nucleus</keyword>
<keyword evidence="2 6" id="KW-0479">Metal-binding</keyword>
<comment type="subcellular location">
    <subcellularLocation>
        <location evidence="1">Nucleus</location>
    </subcellularLocation>
</comment>
<dbReference type="Gene3D" id="2.10.110.10">
    <property type="entry name" value="Cysteine Rich Protein"/>
    <property type="match status" value="2"/>
</dbReference>
<feature type="compositionally biased region" description="Low complexity" evidence="7">
    <location>
        <begin position="136"/>
        <end position="147"/>
    </location>
</feature>
<dbReference type="Pfam" id="PF00412">
    <property type="entry name" value="LIM"/>
    <property type="match status" value="1"/>
</dbReference>
<name>A0A5C3EZG6_9BASI</name>
<feature type="compositionally biased region" description="Low complexity" evidence="7">
    <location>
        <begin position="65"/>
        <end position="78"/>
    </location>
</feature>
<evidence type="ECO:0000256" key="1">
    <source>
        <dbReference type="ARBA" id="ARBA00004123"/>
    </source>
</evidence>
<evidence type="ECO:0000256" key="2">
    <source>
        <dbReference type="ARBA" id="ARBA00022723"/>
    </source>
</evidence>
<sequence length="927" mass="96975">MASLRTTYFAAGCQHGGEASCDRCDSLPAGKIKSKGDAGEAPGSTTRPDRWASRYVSGTFTPDDSYLSSSTSGSSVASANGKVPFRASTDHNLGLGMPSRISRDLRSSFSNQPRPTLDSLPERGRSTERTASQYLSTPPSAGPSKAAPSRDRSPNGGDYRAPILQGSDGALSKVCGSLVEPSESRNKWACHDCKAVFARDTTIYAPPSSAADLSPDGAYFCKQCYSARYGLGKCNACQRDVLGSTKEDGKFVKANGGLWHGRCWRCVHCGKGAKDGVEVLVGMDGRPCCEGCFDRPKQARRPSFDAKAAERPVPSASSRSHDADVRRLSRYGAAGKGAMGATIAELSKKFNRGCSTSTAMPTSPTLPSSPTMASDIFRRGSTSTGSLADVARPPSRGTLPFPDLVSRSPTRGSTGMSRSGSITGSPPKPRPLTAQFTGDLNLAAFRTSFGPGSDPERGHLSRSDSRSRSYSPTKRTPLGSGGVTPETGSRGRFDSFTRDGAGPSTTSAKVPGSPNVRASSSLGGAAAAAPRSAEFGRDRTASGFPRPLNTPFSKDKSTKEPLQGDKHSDEPDSEPTVEPTAADPPAADAEVRCVVCHRLPFESSATGSGPAHEVVMITLAGGQHLHADCFTCCVCAAKIDGSRTFTRLEGLDGQYRELAPGLEPFAHPHCAPSVRLQRVVRALDDQPASHEGRTLNRNLDPEASVRNHVTHQRELRPSPTPSPAATLRSPSSSSFPERGDLPFARGTSTAPTSTSTRPTDGSVRRFQPSAGAAPPTRSTILSRSATAPTNPAAGIFSRQPQPSTSSSSGPSNGLAALRGATGSGSGTTAAGGPTRLGGMPSCAFCGEKLSALESVTGPRSTAWHRNCLICRGAPKAAPSPLFVRNLRAAAPSICGKKLDSGAKVNRDGEVRCRDCFDRECSAFRVSA</sequence>
<feature type="compositionally biased region" description="Basic and acidic residues" evidence="7">
    <location>
        <begin position="553"/>
        <end position="570"/>
    </location>
</feature>
<keyword evidence="4 6" id="KW-0862">Zinc</keyword>
<feature type="domain" description="LIM zinc-binding" evidence="8">
    <location>
        <begin position="232"/>
        <end position="299"/>
    </location>
</feature>
<feature type="compositionally biased region" description="Low complexity" evidence="7">
    <location>
        <begin position="797"/>
        <end position="833"/>
    </location>
</feature>
<feature type="region of interest" description="Disordered" evidence="7">
    <location>
        <begin position="354"/>
        <end position="586"/>
    </location>
</feature>
<feature type="compositionally biased region" description="Low complexity" evidence="7">
    <location>
        <begin position="517"/>
        <end position="533"/>
    </location>
</feature>
<feature type="compositionally biased region" description="Basic and acidic residues" evidence="7">
    <location>
        <begin position="297"/>
        <end position="310"/>
    </location>
</feature>
<evidence type="ECO:0000259" key="8">
    <source>
        <dbReference type="PROSITE" id="PS50023"/>
    </source>
</evidence>
<dbReference type="CDD" id="cd08368">
    <property type="entry name" value="LIM"/>
    <property type="match status" value="1"/>
</dbReference>
<feature type="compositionally biased region" description="Basic and acidic residues" evidence="7">
    <location>
        <begin position="685"/>
        <end position="716"/>
    </location>
</feature>
<evidence type="ECO:0000313" key="10">
    <source>
        <dbReference type="Proteomes" id="UP000323386"/>
    </source>
</evidence>
<organism evidence="9 10">
    <name type="scientific">Pseudozyma flocculosa</name>
    <dbReference type="NCBI Taxonomy" id="84751"/>
    <lineage>
        <taxon>Eukaryota</taxon>
        <taxon>Fungi</taxon>
        <taxon>Dikarya</taxon>
        <taxon>Basidiomycota</taxon>
        <taxon>Ustilaginomycotina</taxon>
        <taxon>Ustilaginomycetes</taxon>
        <taxon>Ustilaginales</taxon>
        <taxon>Ustilaginaceae</taxon>
        <taxon>Pseudozyma</taxon>
    </lineage>
</organism>
<evidence type="ECO:0000256" key="3">
    <source>
        <dbReference type="ARBA" id="ARBA00022737"/>
    </source>
</evidence>
<dbReference type="GO" id="GO:0030036">
    <property type="term" value="P:actin cytoskeleton organization"/>
    <property type="evidence" value="ECO:0007669"/>
    <property type="project" value="TreeGrafter"/>
</dbReference>
<dbReference type="InterPro" id="IPR001781">
    <property type="entry name" value="Znf_LIM"/>
</dbReference>
<dbReference type="PANTHER" id="PTHR24215">
    <property type="entry name" value="RHO-GTPASE-ACTIVATING PROTEIN LRG1"/>
    <property type="match status" value="1"/>
</dbReference>
<feature type="compositionally biased region" description="Low complexity" evidence="7">
    <location>
        <begin position="406"/>
        <end position="425"/>
    </location>
</feature>
<dbReference type="SMART" id="SM00132">
    <property type="entry name" value="LIM"/>
    <property type="match status" value="3"/>
</dbReference>
<feature type="compositionally biased region" description="Low complexity" evidence="7">
    <location>
        <begin position="355"/>
        <end position="374"/>
    </location>
</feature>
<reference evidence="9 10" key="1">
    <citation type="submission" date="2018-03" db="EMBL/GenBank/DDBJ databases">
        <authorList>
            <person name="Guldener U."/>
        </authorList>
    </citation>
    <scope>NUCLEOTIDE SEQUENCE [LARGE SCALE GENOMIC DNA]</scope>
    <source>
        <strain evidence="9 10">DAOM196992</strain>
    </source>
</reference>
<keyword evidence="10" id="KW-1185">Reference proteome</keyword>
<feature type="compositionally biased region" description="Low complexity" evidence="7">
    <location>
        <begin position="576"/>
        <end position="586"/>
    </location>
</feature>
<feature type="region of interest" description="Disordered" evidence="7">
    <location>
        <begin position="685"/>
        <end position="833"/>
    </location>
</feature>
<evidence type="ECO:0000256" key="7">
    <source>
        <dbReference type="SAM" id="MobiDB-lite"/>
    </source>
</evidence>
<dbReference type="GO" id="GO:0005737">
    <property type="term" value="C:cytoplasm"/>
    <property type="evidence" value="ECO:0007669"/>
    <property type="project" value="TreeGrafter"/>
</dbReference>
<feature type="region of interest" description="Disordered" evidence="7">
    <location>
        <begin position="297"/>
        <end position="326"/>
    </location>
</feature>
<feature type="compositionally biased region" description="Polar residues" evidence="7">
    <location>
        <begin position="776"/>
        <end position="789"/>
    </location>
</feature>
<feature type="region of interest" description="Disordered" evidence="7">
    <location>
        <begin position="27"/>
        <end position="165"/>
    </location>
</feature>
<feature type="compositionally biased region" description="Low complexity" evidence="7">
    <location>
        <begin position="744"/>
        <end position="759"/>
    </location>
</feature>
<evidence type="ECO:0000256" key="6">
    <source>
        <dbReference type="PROSITE-ProRule" id="PRU00125"/>
    </source>
</evidence>
<protein>
    <recommendedName>
        <fullName evidence="8">LIM zinc-binding domain-containing protein</fullName>
    </recommendedName>
</protein>
<dbReference type="EMBL" id="OOIP01000007">
    <property type="protein sequence ID" value="SPO37472.1"/>
    <property type="molecule type" value="Genomic_DNA"/>
</dbReference>
<dbReference type="AlphaFoldDB" id="A0A5C3EZG6"/>
<dbReference type="PROSITE" id="PS50023">
    <property type="entry name" value="LIM_DOMAIN_2"/>
    <property type="match status" value="2"/>
</dbReference>
<keyword evidence="3" id="KW-0677">Repeat</keyword>
<evidence type="ECO:0000313" key="9">
    <source>
        <dbReference type="EMBL" id="SPO37472.1"/>
    </source>
</evidence>
<keyword evidence="6" id="KW-0440">LIM domain</keyword>
<evidence type="ECO:0000256" key="4">
    <source>
        <dbReference type="ARBA" id="ARBA00022833"/>
    </source>
</evidence>
<feature type="compositionally biased region" description="Basic and acidic residues" evidence="7">
    <location>
        <begin position="454"/>
        <end position="467"/>
    </location>
</feature>
<evidence type="ECO:0000256" key="5">
    <source>
        <dbReference type="ARBA" id="ARBA00023242"/>
    </source>
</evidence>
<proteinExistence type="predicted"/>
<dbReference type="GO" id="GO:0046872">
    <property type="term" value="F:metal ion binding"/>
    <property type="evidence" value="ECO:0007669"/>
    <property type="project" value="UniProtKB-KW"/>
</dbReference>
<dbReference type="OrthoDB" id="1112565at2759"/>
<accession>A0A5C3EZG6</accession>
<feature type="domain" description="LIM zinc-binding" evidence="8">
    <location>
        <begin position="840"/>
        <end position="922"/>
    </location>
</feature>
<dbReference type="GO" id="GO:0005634">
    <property type="term" value="C:nucleus"/>
    <property type="evidence" value="ECO:0007669"/>
    <property type="project" value="UniProtKB-SubCell"/>
</dbReference>
<gene>
    <name evidence="9" type="ORF">PSFLO_02947</name>
</gene>
<dbReference type="PANTHER" id="PTHR24215:SF10">
    <property type="entry name" value="RHO-GTPASE-ACTIVATING PROTEIN LRG1"/>
    <property type="match status" value="1"/>
</dbReference>